<evidence type="ECO:0000256" key="16">
    <source>
        <dbReference type="ARBA" id="ARBA00047995"/>
    </source>
</evidence>
<dbReference type="Gene3D" id="2.20.28.10">
    <property type="match status" value="1"/>
</dbReference>
<evidence type="ECO:0000259" key="19">
    <source>
        <dbReference type="PROSITE" id="PS50051"/>
    </source>
</evidence>
<evidence type="ECO:0000256" key="6">
    <source>
        <dbReference type="ARBA" id="ARBA00022763"/>
    </source>
</evidence>
<dbReference type="Pfam" id="PF17207">
    <property type="entry name" value="MCM_OB"/>
    <property type="match status" value="1"/>
</dbReference>
<dbReference type="InterPro" id="IPR027417">
    <property type="entry name" value="P-loop_NTPase"/>
</dbReference>
<dbReference type="InterPro" id="IPR018525">
    <property type="entry name" value="MCM_CS"/>
</dbReference>
<evidence type="ECO:0000256" key="13">
    <source>
        <dbReference type="ARBA" id="ARBA00023306"/>
    </source>
</evidence>
<dbReference type="Pfam" id="PF17855">
    <property type="entry name" value="MCM_lid"/>
    <property type="match status" value="1"/>
</dbReference>
<dbReference type="SUPFAM" id="SSF50249">
    <property type="entry name" value="Nucleic acid-binding proteins"/>
    <property type="match status" value="1"/>
</dbReference>
<dbReference type="GO" id="GO:0006260">
    <property type="term" value="P:DNA replication"/>
    <property type="evidence" value="ECO:0007669"/>
    <property type="project" value="InterPro"/>
</dbReference>
<feature type="compositionally biased region" description="Gly residues" evidence="18">
    <location>
        <begin position="16"/>
        <end position="30"/>
    </location>
</feature>
<dbReference type="InterPro" id="IPR012340">
    <property type="entry name" value="NA-bd_OB-fold"/>
</dbReference>
<keyword evidence="9 17" id="KW-0067">ATP-binding</keyword>
<dbReference type="SMART" id="SM00350">
    <property type="entry name" value="MCM"/>
    <property type="match status" value="1"/>
</dbReference>
<keyword evidence="21" id="KW-1185">Reference proteome</keyword>
<dbReference type="InterPro" id="IPR031327">
    <property type="entry name" value="MCM"/>
</dbReference>
<dbReference type="Ensembl" id="ENSEBUT00000013105.1">
    <property type="protein sequence ID" value="ENSEBUP00000012529.1"/>
    <property type="gene ID" value="ENSEBUG00000007956.1"/>
</dbReference>
<evidence type="ECO:0000256" key="15">
    <source>
        <dbReference type="ARBA" id="ARBA00042306"/>
    </source>
</evidence>
<evidence type="ECO:0000256" key="10">
    <source>
        <dbReference type="ARBA" id="ARBA00023125"/>
    </source>
</evidence>
<keyword evidence="11" id="KW-0234">DNA repair</keyword>
<dbReference type="Gene3D" id="2.40.50.140">
    <property type="entry name" value="Nucleic acid-binding proteins"/>
    <property type="match status" value="1"/>
</dbReference>
<evidence type="ECO:0000256" key="14">
    <source>
        <dbReference type="ARBA" id="ARBA00041084"/>
    </source>
</evidence>
<evidence type="ECO:0000256" key="2">
    <source>
        <dbReference type="ARBA" id="ARBA00008010"/>
    </source>
</evidence>
<evidence type="ECO:0000256" key="1">
    <source>
        <dbReference type="ARBA" id="ARBA00004123"/>
    </source>
</evidence>
<keyword evidence="12" id="KW-0539">Nucleus</keyword>
<comment type="similarity">
    <text evidence="2 17">Belongs to the MCM family.</text>
</comment>
<comment type="subcellular location">
    <subcellularLocation>
        <location evidence="1">Nucleus</location>
    </subcellularLocation>
</comment>
<evidence type="ECO:0000313" key="20">
    <source>
        <dbReference type="Ensembl" id="ENSEBUP00000012529.1"/>
    </source>
</evidence>
<evidence type="ECO:0000256" key="18">
    <source>
        <dbReference type="SAM" id="MobiDB-lite"/>
    </source>
</evidence>
<dbReference type="GeneTree" id="ENSGT01150000286951"/>
<dbReference type="GO" id="GO:0016787">
    <property type="term" value="F:hydrolase activity"/>
    <property type="evidence" value="ECO:0007669"/>
    <property type="project" value="UniProtKB-KW"/>
</dbReference>
<evidence type="ECO:0000256" key="3">
    <source>
        <dbReference type="ARBA" id="ARBA00012551"/>
    </source>
</evidence>
<dbReference type="GO" id="GO:0003697">
    <property type="term" value="F:single-stranded DNA binding"/>
    <property type="evidence" value="ECO:0007669"/>
    <property type="project" value="TreeGrafter"/>
</dbReference>
<reference evidence="20" key="1">
    <citation type="submission" date="2025-08" db="UniProtKB">
        <authorList>
            <consortium name="Ensembl"/>
        </authorList>
    </citation>
    <scope>IDENTIFICATION</scope>
</reference>
<dbReference type="InterPro" id="IPR001208">
    <property type="entry name" value="MCM_dom"/>
</dbReference>
<dbReference type="GO" id="GO:0005524">
    <property type="term" value="F:ATP binding"/>
    <property type="evidence" value="ECO:0007669"/>
    <property type="project" value="UniProtKB-KW"/>
</dbReference>
<evidence type="ECO:0000256" key="7">
    <source>
        <dbReference type="ARBA" id="ARBA00022801"/>
    </source>
</evidence>
<dbReference type="FunFam" id="2.20.28.10:FF:000007">
    <property type="entry name" value="DNA helicase MCM8 isoform X1"/>
    <property type="match status" value="1"/>
</dbReference>
<dbReference type="GO" id="GO:0097362">
    <property type="term" value="C:MCM8-MCM9 complex"/>
    <property type="evidence" value="ECO:0007669"/>
    <property type="project" value="UniProtKB-ARBA"/>
</dbReference>
<evidence type="ECO:0000256" key="9">
    <source>
        <dbReference type="ARBA" id="ARBA00022840"/>
    </source>
</evidence>
<dbReference type="PROSITE" id="PS50051">
    <property type="entry name" value="MCM_2"/>
    <property type="match status" value="1"/>
</dbReference>
<feature type="domain" description="MCM C-terminal AAA(+) ATPase" evidence="19">
    <location>
        <begin position="362"/>
        <end position="569"/>
    </location>
</feature>
<dbReference type="GO" id="GO:0017116">
    <property type="term" value="F:single-stranded DNA helicase activity"/>
    <property type="evidence" value="ECO:0007669"/>
    <property type="project" value="TreeGrafter"/>
</dbReference>
<dbReference type="CDD" id="cd17759">
    <property type="entry name" value="MCM8"/>
    <property type="match status" value="1"/>
</dbReference>
<keyword evidence="13" id="KW-0131">Cell cycle</keyword>
<name>A0A8C4QAF4_EPTBU</name>
<evidence type="ECO:0000256" key="12">
    <source>
        <dbReference type="ARBA" id="ARBA00023242"/>
    </source>
</evidence>
<dbReference type="SUPFAM" id="SSF52540">
    <property type="entry name" value="P-loop containing nucleoside triphosphate hydrolases"/>
    <property type="match status" value="1"/>
</dbReference>
<dbReference type="Pfam" id="PF25051">
    <property type="entry name" value="WHD_MCM8"/>
    <property type="match status" value="1"/>
</dbReference>
<evidence type="ECO:0000256" key="5">
    <source>
        <dbReference type="ARBA" id="ARBA00022741"/>
    </source>
</evidence>
<dbReference type="PANTHER" id="PTHR11630:SF47">
    <property type="entry name" value="DNA HELICASE MCM8"/>
    <property type="match status" value="1"/>
</dbReference>
<dbReference type="GO" id="GO:0000724">
    <property type="term" value="P:double-strand break repair via homologous recombination"/>
    <property type="evidence" value="ECO:0007669"/>
    <property type="project" value="UniProtKB-ARBA"/>
</dbReference>
<accession>A0A8C4QAF4</accession>
<dbReference type="Proteomes" id="UP000694388">
    <property type="component" value="Unplaced"/>
</dbReference>
<evidence type="ECO:0000256" key="17">
    <source>
        <dbReference type="RuleBase" id="RU004070"/>
    </source>
</evidence>
<evidence type="ECO:0000256" key="8">
    <source>
        <dbReference type="ARBA" id="ARBA00022806"/>
    </source>
</evidence>
<feature type="region of interest" description="Disordered" evidence="18">
    <location>
        <begin position="1"/>
        <end position="30"/>
    </location>
</feature>
<organism evidence="20 21">
    <name type="scientific">Eptatretus burgeri</name>
    <name type="common">Inshore hagfish</name>
    <dbReference type="NCBI Taxonomy" id="7764"/>
    <lineage>
        <taxon>Eukaryota</taxon>
        <taxon>Metazoa</taxon>
        <taxon>Chordata</taxon>
        <taxon>Craniata</taxon>
        <taxon>Vertebrata</taxon>
        <taxon>Cyclostomata</taxon>
        <taxon>Myxini</taxon>
        <taxon>Myxiniformes</taxon>
        <taxon>Myxinidae</taxon>
        <taxon>Eptatretinae</taxon>
        <taxon>Eptatretus</taxon>
    </lineage>
</organism>
<protein>
    <recommendedName>
        <fullName evidence="14">DNA helicase MCM8</fullName>
        <ecNumber evidence="3">3.6.4.12</ecNumber>
    </recommendedName>
    <alternativeName>
        <fullName evidence="15">Minichromosome maintenance 8</fullName>
    </alternativeName>
</protein>
<keyword evidence="8" id="KW-0347">Helicase</keyword>
<evidence type="ECO:0000313" key="21">
    <source>
        <dbReference type="Proteomes" id="UP000694388"/>
    </source>
</evidence>
<sequence>MQVAGFGSRPRRGVGSHWGRGRSGAGSRAGGLCRGWRGGWRGHVGRSGGGHGMFDSAGGRNFQRHTNPQRPCHMPPILDKFSPYKGWQLYFPGEAYNEMPDVLQKVQSFETFFIKRLELYNKILTKDLEKIVVELQQQADLEVEEPPIVKVPMISVRIYNYEPLTPLKNLRANSYGKFVAIRGTVVRVGNIKPLCVQLAFSCSACGTEQGVPLPYGKFTSPTKCADTQCRGKLFIPIRNSPLTETVDWQTLKVQEIMADEQREAGRIPRTVECELVQDLVDSCVPGDIITVTGVVKVVASDEGRNRNNKDKCMFLLYIQANAIGTTKGRCGASSAETIPGIAMEFSLKDLFAVQEIQAQEQLFRLIVHSICPTIYGHELVKAGLVLALFGGCQRYIHDNNSIPVRGDPHILVVGDPGLGKSQMLQAVCNIAPRGVYVCGNTTTSSGLTVTLTKDGASGDYALEAGALVLANQGVCCIDEFDKMTSQHQALMEAMEQQSISLAKAGIVCSLPARTSIIAAANPCGGHYNKAKTVSENLKMGSALLSRFDLVFILLDTPDEDRDHLLSEHVMALHAGKHPRLSGAAVRCSAPGEISSISVEDLFGDQTLSERLKVGRGEMLDTIPHQLLRKYVGYARRYVQPRLSEPAAATLQNFYLELRRQHQDGDSTLITTRQLESLIRLTEARAKLELREEATKEDAEDVVKIMKHSFLDTFSDEFGTLQFQRTQHGLGMSNHSQAKRFVAALNHTAEQTYNNLFSIQQLKQIASELQLKIPHFETFIESLNNQGFLLQKGSKVYQLQTI</sequence>
<keyword evidence="4" id="KW-0235">DNA replication</keyword>
<dbReference type="Gene3D" id="3.40.50.300">
    <property type="entry name" value="P-loop containing nucleotide triphosphate hydrolases"/>
    <property type="match status" value="1"/>
</dbReference>
<dbReference type="SMART" id="SM00382">
    <property type="entry name" value="AAA"/>
    <property type="match status" value="1"/>
</dbReference>
<comment type="catalytic activity">
    <reaction evidence="16">
        <text>ATP + H2O = ADP + phosphate + H(+)</text>
        <dbReference type="Rhea" id="RHEA:13065"/>
        <dbReference type="ChEBI" id="CHEBI:15377"/>
        <dbReference type="ChEBI" id="CHEBI:15378"/>
        <dbReference type="ChEBI" id="CHEBI:30616"/>
        <dbReference type="ChEBI" id="CHEBI:43474"/>
        <dbReference type="ChEBI" id="CHEBI:456216"/>
        <dbReference type="EC" id="3.6.4.12"/>
    </reaction>
</comment>
<dbReference type="PRINTS" id="PR01657">
    <property type="entry name" value="MCMFAMILY"/>
</dbReference>
<dbReference type="InterPro" id="IPR041562">
    <property type="entry name" value="MCM_lid"/>
</dbReference>
<keyword evidence="5 17" id="KW-0547">Nucleotide-binding</keyword>
<dbReference type="InterPro" id="IPR033762">
    <property type="entry name" value="MCM_OB"/>
</dbReference>
<dbReference type="Pfam" id="PF00493">
    <property type="entry name" value="MCM"/>
    <property type="match status" value="1"/>
</dbReference>
<dbReference type="InterPro" id="IPR003593">
    <property type="entry name" value="AAA+_ATPase"/>
</dbReference>
<proteinExistence type="inferred from homology"/>
<dbReference type="CDD" id="cd22247">
    <property type="entry name" value="MCM8_WHD"/>
    <property type="match status" value="1"/>
</dbReference>
<dbReference type="PANTHER" id="PTHR11630">
    <property type="entry name" value="DNA REPLICATION LICENSING FACTOR MCM FAMILY MEMBER"/>
    <property type="match status" value="1"/>
</dbReference>
<keyword evidence="7" id="KW-0378">Hydrolase</keyword>
<reference evidence="20" key="2">
    <citation type="submission" date="2025-09" db="UniProtKB">
        <authorList>
            <consortium name="Ensembl"/>
        </authorList>
    </citation>
    <scope>IDENTIFICATION</scope>
</reference>
<keyword evidence="6" id="KW-0227">DNA damage</keyword>
<dbReference type="PROSITE" id="PS00847">
    <property type="entry name" value="MCM_1"/>
    <property type="match status" value="1"/>
</dbReference>
<dbReference type="InterPro" id="IPR056875">
    <property type="entry name" value="MCM8/REC_WHD"/>
</dbReference>
<evidence type="ECO:0000256" key="4">
    <source>
        <dbReference type="ARBA" id="ARBA00022705"/>
    </source>
</evidence>
<dbReference type="EC" id="3.6.4.12" evidence="3"/>
<dbReference type="AlphaFoldDB" id="A0A8C4QAF4"/>
<keyword evidence="10 17" id="KW-0238">DNA-binding</keyword>
<dbReference type="GO" id="GO:0005634">
    <property type="term" value="C:nucleus"/>
    <property type="evidence" value="ECO:0007669"/>
    <property type="project" value="UniProtKB-SubCell"/>
</dbReference>
<evidence type="ECO:0000256" key="11">
    <source>
        <dbReference type="ARBA" id="ARBA00023204"/>
    </source>
</evidence>